<protein>
    <recommendedName>
        <fullName evidence="2">DUF3604 domain-containing protein</fullName>
    </recommendedName>
</protein>
<gene>
    <name evidence="1" type="ORF">METZ01_LOCUS278157</name>
</gene>
<dbReference type="EMBL" id="UINC01081448">
    <property type="protein sequence ID" value="SVC25303.1"/>
    <property type="molecule type" value="Genomic_DNA"/>
</dbReference>
<organism evidence="1">
    <name type="scientific">marine metagenome</name>
    <dbReference type="NCBI Taxonomy" id="408172"/>
    <lineage>
        <taxon>unclassified sequences</taxon>
        <taxon>metagenomes</taxon>
        <taxon>ecological metagenomes</taxon>
    </lineage>
</organism>
<proteinExistence type="predicted"/>
<evidence type="ECO:0008006" key="2">
    <source>
        <dbReference type="Google" id="ProtNLM"/>
    </source>
</evidence>
<accession>A0A382KPA9</accession>
<feature type="non-terminal residue" evidence="1">
    <location>
        <position position="1"/>
    </location>
</feature>
<evidence type="ECO:0000313" key="1">
    <source>
        <dbReference type="EMBL" id="SVC25303.1"/>
    </source>
</evidence>
<name>A0A382KPA9_9ZZZZ</name>
<dbReference type="Pfam" id="PF12228">
    <property type="entry name" value="DUF3604"/>
    <property type="match status" value="1"/>
</dbReference>
<dbReference type="InterPro" id="IPR022028">
    <property type="entry name" value="DUF3604"/>
</dbReference>
<sequence>EVDPETHRCADNGAKVNLSDCSISSNLGASELKAYWKDPDFNPTQKAFYYVRVLENPTCRWSTWDAIRNGVEPRPDLHKTLQERAWSSPIWYTPEA</sequence>
<reference evidence="1" key="1">
    <citation type="submission" date="2018-05" db="EMBL/GenBank/DDBJ databases">
        <authorList>
            <person name="Lanie J.A."/>
            <person name="Ng W.-L."/>
            <person name="Kazmierczak K.M."/>
            <person name="Andrzejewski T.M."/>
            <person name="Davidsen T.M."/>
            <person name="Wayne K.J."/>
            <person name="Tettelin H."/>
            <person name="Glass J.I."/>
            <person name="Rusch D."/>
            <person name="Podicherti R."/>
            <person name="Tsui H.-C.T."/>
            <person name="Winkler M.E."/>
        </authorList>
    </citation>
    <scope>NUCLEOTIDE SEQUENCE</scope>
</reference>
<dbReference type="AlphaFoldDB" id="A0A382KPA9"/>